<feature type="domain" description="Integrase catalytic" evidence="1">
    <location>
        <begin position="1"/>
        <end position="166"/>
    </location>
</feature>
<dbReference type="InterPro" id="IPR058913">
    <property type="entry name" value="Integrase_dom_put"/>
</dbReference>
<dbReference type="Pfam" id="PF24764">
    <property type="entry name" value="rva_4"/>
    <property type="match status" value="1"/>
</dbReference>
<organism evidence="2 3">
    <name type="scientific">Porites lobata</name>
    <dbReference type="NCBI Taxonomy" id="104759"/>
    <lineage>
        <taxon>Eukaryota</taxon>
        <taxon>Metazoa</taxon>
        <taxon>Cnidaria</taxon>
        <taxon>Anthozoa</taxon>
        <taxon>Hexacorallia</taxon>
        <taxon>Scleractinia</taxon>
        <taxon>Fungiina</taxon>
        <taxon>Poritidae</taxon>
        <taxon>Porites</taxon>
    </lineage>
</organism>
<sequence length="255" mass="29072">IEPYRIVIHGEIDGFSRLVVYLRASTNNRASTALALFREAIRYYNVPSRVRSDRGLENVEVGRFMIQTRGMNRGSIITGNSVHNQRIERLWREVNRVVVSRFLNVFLFLESRGIFDPNNETHIYALHFVFLPLINVALSELSREWNDHPVTTESNYSPRQLWTQGMLQLRSSQLSAVRDVIEGENLNFEEFGIEEEGPVPSIEVSETVSVPESPIQLSNAEVLLLRQEVSAVPVDEHGIMSYLTALGVLGRIEHL</sequence>
<feature type="non-terminal residue" evidence="2">
    <location>
        <position position="1"/>
    </location>
</feature>
<name>A0ABN8QM94_9CNID</name>
<dbReference type="SUPFAM" id="SSF53098">
    <property type="entry name" value="Ribonuclease H-like"/>
    <property type="match status" value="1"/>
</dbReference>
<dbReference type="PANTHER" id="PTHR46791">
    <property type="entry name" value="EXPRESSED PROTEIN"/>
    <property type="match status" value="1"/>
</dbReference>
<dbReference type="InterPro" id="IPR036397">
    <property type="entry name" value="RNaseH_sf"/>
</dbReference>
<proteinExistence type="predicted"/>
<evidence type="ECO:0000259" key="1">
    <source>
        <dbReference type="PROSITE" id="PS50994"/>
    </source>
</evidence>
<accession>A0ABN8QM94</accession>
<dbReference type="PROSITE" id="PS50994">
    <property type="entry name" value="INTEGRASE"/>
    <property type="match status" value="1"/>
</dbReference>
<reference evidence="2 3" key="1">
    <citation type="submission" date="2022-05" db="EMBL/GenBank/DDBJ databases">
        <authorList>
            <consortium name="Genoscope - CEA"/>
            <person name="William W."/>
        </authorList>
    </citation>
    <scope>NUCLEOTIDE SEQUENCE [LARGE SCALE GENOMIC DNA]</scope>
</reference>
<dbReference type="EMBL" id="CALNXK010000132">
    <property type="protein sequence ID" value="CAH3165382.1"/>
    <property type="molecule type" value="Genomic_DNA"/>
</dbReference>
<evidence type="ECO:0000313" key="3">
    <source>
        <dbReference type="Proteomes" id="UP001159405"/>
    </source>
</evidence>
<dbReference type="PANTHER" id="PTHR46791:SF5">
    <property type="entry name" value="CLR5 DOMAIN-CONTAINING PROTEIN-RELATED"/>
    <property type="match status" value="1"/>
</dbReference>
<dbReference type="Gene3D" id="3.30.420.10">
    <property type="entry name" value="Ribonuclease H-like superfamily/Ribonuclease H"/>
    <property type="match status" value="1"/>
</dbReference>
<dbReference type="InterPro" id="IPR001584">
    <property type="entry name" value="Integrase_cat-core"/>
</dbReference>
<evidence type="ECO:0000313" key="2">
    <source>
        <dbReference type="EMBL" id="CAH3165382.1"/>
    </source>
</evidence>
<gene>
    <name evidence="2" type="ORF">PLOB_00007144</name>
</gene>
<keyword evidence="3" id="KW-1185">Reference proteome</keyword>
<dbReference type="InterPro" id="IPR012337">
    <property type="entry name" value="RNaseH-like_sf"/>
</dbReference>
<protein>
    <recommendedName>
        <fullName evidence="1">Integrase catalytic domain-containing protein</fullName>
    </recommendedName>
</protein>
<comment type="caution">
    <text evidence="2">The sequence shown here is derived from an EMBL/GenBank/DDBJ whole genome shotgun (WGS) entry which is preliminary data.</text>
</comment>
<dbReference type="Proteomes" id="UP001159405">
    <property type="component" value="Unassembled WGS sequence"/>
</dbReference>